<gene>
    <name evidence="1" type="ORF">BIFBRE_03643</name>
</gene>
<protein>
    <submittedName>
        <fullName evidence="1">Uncharacterized protein</fullName>
    </submittedName>
</protein>
<comment type="caution">
    <text evidence="1">The sequence shown here is derived from an EMBL/GenBank/DDBJ whole genome shotgun (WGS) entry which is preliminary data.</text>
</comment>
<dbReference type="EMBL" id="ACCG02000009">
    <property type="protein sequence ID" value="EFE89230.1"/>
    <property type="molecule type" value="Genomic_DNA"/>
</dbReference>
<dbReference type="AlphaFoldDB" id="D4BNJ2"/>
<keyword evidence="2" id="KW-1185">Reference proteome</keyword>
<proteinExistence type="predicted"/>
<dbReference type="Proteomes" id="UP000003191">
    <property type="component" value="Unassembled WGS sequence"/>
</dbReference>
<evidence type="ECO:0000313" key="2">
    <source>
        <dbReference type="Proteomes" id="UP000003191"/>
    </source>
</evidence>
<accession>D4BNJ2</accession>
<dbReference type="HOGENOM" id="CLU_2913207_0_0_11"/>
<organism evidence="1 2">
    <name type="scientific">Bifidobacterium breve DSM 20213 = JCM 1192</name>
    <dbReference type="NCBI Taxonomy" id="518634"/>
    <lineage>
        <taxon>Bacteria</taxon>
        <taxon>Bacillati</taxon>
        <taxon>Actinomycetota</taxon>
        <taxon>Actinomycetes</taxon>
        <taxon>Bifidobacteriales</taxon>
        <taxon>Bifidobacteriaceae</taxon>
        <taxon>Bifidobacterium</taxon>
    </lineage>
</organism>
<sequence length="61" mass="6948">MSRRPTVSSFPFGLVRFIPCDYPTTFKYLSGNTVTDCRARTLPCTLIQKNDNRNCSRNLCA</sequence>
<reference evidence="1 2" key="1">
    <citation type="submission" date="2010-02" db="EMBL/GenBank/DDBJ databases">
        <authorList>
            <person name="Weinstock G."/>
            <person name="Sodergren E."/>
            <person name="Clifton S."/>
            <person name="Fulton L."/>
            <person name="Fulton B."/>
            <person name="Courtney L."/>
            <person name="Fronick C."/>
            <person name="Harrison M."/>
            <person name="Strong C."/>
            <person name="Farmer C."/>
            <person name="Delahaunty K."/>
            <person name="Markovic C."/>
            <person name="Hall O."/>
            <person name="Minx P."/>
            <person name="Tomlinson C."/>
            <person name="Mitreva M."/>
            <person name="Nelson J."/>
            <person name="Hou S."/>
            <person name="Wollam A."/>
            <person name="Pepin K.H."/>
            <person name="Johnson M."/>
            <person name="Bhonagiri V."/>
            <person name="Zhang X."/>
            <person name="Suruliraj S."/>
            <person name="Warren W."/>
            <person name="Chinwalla A."/>
            <person name="Mardis E.R."/>
            <person name="Wilson R.K."/>
        </authorList>
    </citation>
    <scope>NUCLEOTIDE SEQUENCE [LARGE SCALE GENOMIC DNA]</scope>
    <source>
        <strain evidence="1 2">DSM 20213</strain>
    </source>
</reference>
<evidence type="ECO:0000313" key="1">
    <source>
        <dbReference type="EMBL" id="EFE89230.1"/>
    </source>
</evidence>
<name>D4BNJ2_BIFBR</name>